<dbReference type="SMART" id="SM00857">
    <property type="entry name" value="Resolvase"/>
    <property type="match status" value="1"/>
</dbReference>
<dbReference type="Pfam" id="PF00239">
    <property type="entry name" value="Resolvase"/>
    <property type="match status" value="1"/>
</dbReference>
<dbReference type="SUPFAM" id="SSF53041">
    <property type="entry name" value="Resolvase-like"/>
    <property type="match status" value="1"/>
</dbReference>
<feature type="domain" description="Resolvase/invertase-type recombinase catalytic" evidence="2">
    <location>
        <begin position="4"/>
        <end position="153"/>
    </location>
</feature>
<evidence type="ECO:0000313" key="5">
    <source>
        <dbReference type="Proteomes" id="UP000236726"/>
    </source>
</evidence>
<dbReference type="PROSITE" id="PS51736">
    <property type="entry name" value="RECOMBINASES_3"/>
    <property type="match status" value="1"/>
</dbReference>
<accession>A0A1H5S2Q1</accession>
<dbReference type="PANTHER" id="PTHR30461:SF23">
    <property type="entry name" value="DNA RECOMBINASE-RELATED"/>
    <property type="match status" value="1"/>
</dbReference>
<keyword evidence="5" id="KW-1185">Reference proteome</keyword>
<evidence type="ECO:0000259" key="3">
    <source>
        <dbReference type="PROSITE" id="PS51737"/>
    </source>
</evidence>
<gene>
    <name evidence="4" type="ORF">SAMN05216537_10235</name>
</gene>
<dbReference type="InterPro" id="IPR006119">
    <property type="entry name" value="Resolv_N"/>
</dbReference>
<dbReference type="InterPro" id="IPR011109">
    <property type="entry name" value="DNA_bind_recombinase_dom"/>
</dbReference>
<dbReference type="RefSeq" id="WP_242969106.1">
    <property type="nucleotide sequence ID" value="NZ_FNUL01000002.1"/>
</dbReference>
<dbReference type="InterPro" id="IPR038109">
    <property type="entry name" value="DNA_bind_recomb_sf"/>
</dbReference>
<dbReference type="CDD" id="cd00338">
    <property type="entry name" value="Ser_Recombinase"/>
    <property type="match status" value="1"/>
</dbReference>
<proteinExistence type="predicted"/>
<dbReference type="Gene3D" id="3.40.50.1390">
    <property type="entry name" value="Resolvase, N-terminal catalytic domain"/>
    <property type="match status" value="1"/>
</dbReference>
<evidence type="ECO:0000259" key="2">
    <source>
        <dbReference type="PROSITE" id="PS51736"/>
    </source>
</evidence>
<reference evidence="4 5" key="1">
    <citation type="submission" date="2016-10" db="EMBL/GenBank/DDBJ databases">
        <authorList>
            <person name="de Groot N.N."/>
        </authorList>
    </citation>
    <scope>NUCLEOTIDE SEQUENCE [LARGE SCALE GENOMIC DNA]</scope>
    <source>
        <strain evidence="4 5">D15d</strain>
    </source>
</reference>
<evidence type="ECO:0000256" key="1">
    <source>
        <dbReference type="SAM" id="Coils"/>
    </source>
</evidence>
<feature type="domain" description="Recombinase" evidence="3">
    <location>
        <begin position="161"/>
        <end position="286"/>
    </location>
</feature>
<dbReference type="GO" id="GO:0003677">
    <property type="term" value="F:DNA binding"/>
    <property type="evidence" value="ECO:0007669"/>
    <property type="project" value="InterPro"/>
</dbReference>
<organism evidence="4 5">
    <name type="scientific">Lachnospira multipara</name>
    <dbReference type="NCBI Taxonomy" id="28051"/>
    <lineage>
        <taxon>Bacteria</taxon>
        <taxon>Bacillati</taxon>
        <taxon>Bacillota</taxon>
        <taxon>Clostridia</taxon>
        <taxon>Lachnospirales</taxon>
        <taxon>Lachnospiraceae</taxon>
        <taxon>Lachnospira</taxon>
    </lineage>
</organism>
<dbReference type="InterPro" id="IPR036162">
    <property type="entry name" value="Resolvase-like_N_sf"/>
</dbReference>
<sequence>MARKVAIYARVSTEHEAQISALENQVQYYDDILSRHADWTLVDRYIDEGITGTSIHKRESFMRMLKDAKEKKFDLIVTREVSRFARNTVDTLQQTRTLKTYGVEVWFTEDNIWTMNDEDGELRLSIMATLAQNESKKISQRVKAGQMISFKNGVLYGNGNILGYDRVGDKLVVNKEQADTVKRIFELYLAGNGVRKIQDIMEQEGRKTATGLTRWQSGNINRVLRNPFYCGRIVYRKQYVPDYLVQKKINNHGAVDKVYVEGSHEKLVSPEDFDRAQELREKHKSVKTDKNGKAIGQSPCKHLWGNKLVCTCGHAMNRRIAHKANDGTLSYIYQCYGQLRTGTPAGRLKKGLDIEGICDNSSFMEWKLEVQADFVFKKLLGNKDAIYKEAMAMAQDVAEVKAPERNDKERLEANNRQIEKLNRQLANLVDMCSEGDISREVFRSKKKKLEDQISNLEKLNDECRQRVLELEDNGAKDRRIESLSEFIKMTAFDARAKIPDTVIDNFVDQIVFDHGAFIWYLNPVFGNEVYKQDASDWKKKQHLQSLSDKCTLQACPSTGSNQRQQKNLSEITFSKEAIERANILAAFNIFVQLYKNDKITLEELRCVADKHNIEFNMSILNYT</sequence>
<feature type="coiled-coil region" evidence="1">
    <location>
        <begin position="404"/>
        <end position="473"/>
    </location>
</feature>
<dbReference type="Pfam" id="PF07508">
    <property type="entry name" value="Recombinase"/>
    <property type="match status" value="1"/>
</dbReference>
<dbReference type="Gene3D" id="3.90.1750.20">
    <property type="entry name" value="Putative Large Serine Recombinase, Chain B, Domain 2"/>
    <property type="match status" value="1"/>
</dbReference>
<dbReference type="Proteomes" id="UP000236726">
    <property type="component" value="Unassembled WGS sequence"/>
</dbReference>
<keyword evidence="1" id="KW-0175">Coiled coil</keyword>
<dbReference type="InterPro" id="IPR050639">
    <property type="entry name" value="SSR_resolvase"/>
</dbReference>
<evidence type="ECO:0000313" key="4">
    <source>
        <dbReference type="EMBL" id="SEF44869.1"/>
    </source>
</evidence>
<dbReference type="PROSITE" id="PS51737">
    <property type="entry name" value="RECOMBINASE_DNA_BIND"/>
    <property type="match status" value="1"/>
</dbReference>
<name>A0A1H5S2Q1_9FIRM</name>
<protein>
    <submittedName>
        <fullName evidence="4">Site-specific DNA recombinase</fullName>
    </submittedName>
</protein>
<dbReference type="PANTHER" id="PTHR30461">
    <property type="entry name" value="DNA-INVERTASE FROM LAMBDOID PROPHAGE"/>
    <property type="match status" value="1"/>
</dbReference>
<dbReference type="AlphaFoldDB" id="A0A1H5S2Q1"/>
<dbReference type="GO" id="GO:0000150">
    <property type="term" value="F:DNA strand exchange activity"/>
    <property type="evidence" value="ECO:0007669"/>
    <property type="project" value="InterPro"/>
</dbReference>
<dbReference type="EMBL" id="FNUL01000002">
    <property type="protein sequence ID" value="SEF44869.1"/>
    <property type="molecule type" value="Genomic_DNA"/>
</dbReference>